<evidence type="ECO:0000313" key="10">
    <source>
        <dbReference type="EMBL" id="KAL3316595.1"/>
    </source>
</evidence>
<evidence type="ECO:0000256" key="6">
    <source>
        <dbReference type="ARBA" id="ARBA00023274"/>
    </source>
</evidence>
<dbReference type="GO" id="GO:0005730">
    <property type="term" value="C:nucleolus"/>
    <property type="evidence" value="ECO:0007669"/>
    <property type="project" value="UniProtKB-SubCell"/>
</dbReference>
<proteinExistence type="inferred from homology"/>
<dbReference type="GO" id="GO:1990904">
    <property type="term" value="C:ribonucleoprotein complex"/>
    <property type="evidence" value="ECO:0007669"/>
    <property type="project" value="UniProtKB-KW"/>
</dbReference>
<keyword evidence="3 7" id="KW-0853">WD repeat</keyword>
<feature type="domain" description="Sof1-like protein" evidence="9">
    <location>
        <begin position="373"/>
        <end position="457"/>
    </location>
</feature>
<organism evidence="10 11">
    <name type="scientific">Cichlidogyrus casuarinus</name>
    <dbReference type="NCBI Taxonomy" id="1844966"/>
    <lineage>
        <taxon>Eukaryota</taxon>
        <taxon>Metazoa</taxon>
        <taxon>Spiralia</taxon>
        <taxon>Lophotrochozoa</taxon>
        <taxon>Platyhelminthes</taxon>
        <taxon>Monogenea</taxon>
        <taxon>Monopisthocotylea</taxon>
        <taxon>Dactylogyridea</taxon>
        <taxon>Ancyrocephalidae</taxon>
        <taxon>Cichlidogyrus</taxon>
    </lineage>
</organism>
<dbReference type="SUPFAM" id="SSF50978">
    <property type="entry name" value="WD40 repeat-like"/>
    <property type="match status" value="1"/>
</dbReference>
<dbReference type="InterPro" id="IPR007287">
    <property type="entry name" value="Sof1"/>
</dbReference>
<feature type="region of interest" description="Disordered" evidence="8">
    <location>
        <begin position="434"/>
        <end position="463"/>
    </location>
</feature>
<keyword evidence="6" id="KW-0687">Ribonucleoprotein</keyword>
<dbReference type="Pfam" id="PF00400">
    <property type="entry name" value="WD40"/>
    <property type="match status" value="3"/>
</dbReference>
<feature type="repeat" description="WD" evidence="7">
    <location>
        <begin position="297"/>
        <end position="331"/>
    </location>
</feature>
<dbReference type="EMBL" id="JBJKFK010000515">
    <property type="protein sequence ID" value="KAL3316595.1"/>
    <property type="molecule type" value="Genomic_DNA"/>
</dbReference>
<keyword evidence="5" id="KW-0539">Nucleus</keyword>
<evidence type="ECO:0000313" key="11">
    <source>
        <dbReference type="Proteomes" id="UP001626550"/>
    </source>
</evidence>
<name>A0ABD2QAP0_9PLAT</name>
<keyword evidence="4" id="KW-0677">Repeat</keyword>
<dbReference type="Gene3D" id="2.130.10.10">
    <property type="entry name" value="YVTN repeat-like/Quinoprotein amine dehydrogenase"/>
    <property type="match status" value="2"/>
</dbReference>
<sequence length="463" mass="53464">MTYCCFSDSTEKVNLVMKVKVLSRNPKDYQRETIDDIHKMPKNPCETQHPLAVDREYVKALNAAKISKMMAKPFIGALEGTTEIMTVLSLNSEVLNLAVFGTADGKVQYWDIAGRKLTKEMQAHDSEVTGICHFNKASLIYTCSLDSQLKQWRMDHDHVEEAWKEPLSTIILKWSPHCLDHHRSQNQFLVGGSESCLLYNADRLDCPLQEWTWGREAIHCAKFNPVEQNVVSILTKDNSIILADSRQGSSLRKVKMNLKLNSFSWNPMEPFIFTGASDDYNLYTYDTRYFKYPRRIFRGHVNAVMDVDYSPTGTELVSGSYDGSIRLWKVDQTGACDVYHAKRMKRVLSVRYSLDSQYIFSSSSDQNVRLWKAHANDKLGVLNPRQRLALAESEALRIKYKEHPEVRRILNRKHLPKSLLVQSKELKIIHAKQKRKERNVRVHTNSQEPIVPERERHTTALYK</sequence>
<evidence type="ECO:0000256" key="2">
    <source>
        <dbReference type="ARBA" id="ARBA00005649"/>
    </source>
</evidence>
<feature type="compositionally biased region" description="Basic and acidic residues" evidence="8">
    <location>
        <begin position="451"/>
        <end position="463"/>
    </location>
</feature>
<comment type="similarity">
    <text evidence="2">Belongs to the WD repeat DCAF13/WDSOF1 family.</text>
</comment>
<comment type="caution">
    <text evidence="10">The sequence shown here is derived from an EMBL/GenBank/DDBJ whole genome shotgun (WGS) entry which is preliminary data.</text>
</comment>
<dbReference type="InterPro" id="IPR015943">
    <property type="entry name" value="WD40/YVTN_repeat-like_dom_sf"/>
</dbReference>
<keyword evidence="11" id="KW-1185">Reference proteome</keyword>
<dbReference type="InterPro" id="IPR051733">
    <property type="entry name" value="WD_repeat_DCAF13/WDSOF1"/>
</dbReference>
<accession>A0ABD2QAP0</accession>
<evidence type="ECO:0000256" key="5">
    <source>
        <dbReference type="ARBA" id="ARBA00023242"/>
    </source>
</evidence>
<dbReference type="PANTHER" id="PTHR22851">
    <property type="entry name" value="U3 SMALL NUCLEOLAR RNA U3 SNORNA ASSOCIATED PROTEIN"/>
    <property type="match status" value="1"/>
</dbReference>
<gene>
    <name evidence="10" type="primary">DCAF13</name>
    <name evidence="10" type="ORF">Ciccas_004753</name>
</gene>
<dbReference type="InterPro" id="IPR001680">
    <property type="entry name" value="WD40_rpt"/>
</dbReference>
<evidence type="ECO:0000256" key="8">
    <source>
        <dbReference type="SAM" id="MobiDB-lite"/>
    </source>
</evidence>
<evidence type="ECO:0000256" key="1">
    <source>
        <dbReference type="ARBA" id="ARBA00004604"/>
    </source>
</evidence>
<dbReference type="PROSITE" id="PS50082">
    <property type="entry name" value="WD_REPEATS_2"/>
    <property type="match status" value="2"/>
</dbReference>
<protein>
    <submittedName>
        <fullName evidence="10">DDB1- and CUL4-associated factor 13</fullName>
    </submittedName>
</protein>
<reference evidence="10 11" key="1">
    <citation type="submission" date="2024-11" db="EMBL/GenBank/DDBJ databases">
        <title>Adaptive evolution of stress response genes in parasites aligns with host niche diversity.</title>
        <authorList>
            <person name="Hahn C."/>
            <person name="Resl P."/>
        </authorList>
    </citation>
    <scope>NUCLEOTIDE SEQUENCE [LARGE SCALE GENOMIC DNA]</scope>
    <source>
        <strain evidence="10">EGGRZ-B1_66</strain>
        <tissue evidence="10">Body</tissue>
    </source>
</reference>
<dbReference type="AlphaFoldDB" id="A0ABD2QAP0"/>
<dbReference type="PROSITE" id="PS50294">
    <property type="entry name" value="WD_REPEATS_REGION"/>
    <property type="match status" value="1"/>
</dbReference>
<evidence type="ECO:0000259" key="9">
    <source>
        <dbReference type="Pfam" id="PF04158"/>
    </source>
</evidence>
<dbReference type="InterPro" id="IPR036322">
    <property type="entry name" value="WD40_repeat_dom_sf"/>
</dbReference>
<dbReference type="Pfam" id="PF04158">
    <property type="entry name" value="Sof1"/>
    <property type="match status" value="1"/>
</dbReference>
<evidence type="ECO:0000256" key="3">
    <source>
        <dbReference type="ARBA" id="ARBA00022574"/>
    </source>
</evidence>
<dbReference type="Proteomes" id="UP001626550">
    <property type="component" value="Unassembled WGS sequence"/>
</dbReference>
<evidence type="ECO:0000256" key="7">
    <source>
        <dbReference type="PROSITE-ProRule" id="PRU00221"/>
    </source>
</evidence>
<comment type="subcellular location">
    <subcellularLocation>
        <location evidence="1">Nucleus</location>
        <location evidence="1">Nucleolus</location>
    </subcellularLocation>
</comment>
<dbReference type="PANTHER" id="PTHR22851:SF0">
    <property type="entry name" value="DDB1- AND CUL4-ASSOCIATED FACTOR 13"/>
    <property type="match status" value="1"/>
</dbReference>
<dbReference type="SMART" id="SM00320">
    <property type="entry name" value="WD40"/>
    <property type="match status" value="6"/>
</dbReference>
<evidence type="ECO:0000256" key="4">
    <source>
        <dbReference type="ARBA" id="ARBA00022737"/>
    </source>
</evidence>
<feature type="repeat" description="WD" evidence="7">
    <location>
        <begin position="347"/>
        <end position="381"/>
    </location>
</feature>